<reference evidence="4 5" key="1">
    <citation type="submission" date="2023-02" db="EMBL/GenBank/DDBJ databases">
        <title>Genome sequence of Sphingomonas naphthae.</title>
        <authorList>
            <person name="Kim S."/>
            <person name="Heo J."/>
            <person name="Kwon S.-W."/>
        </authorList>
    </citation>
    <scope>NUCLEOTIDE SEQUENCE [LARGE SCALE GENOMIC DNA]</scope>
    <source>
        <strain evidence="4 5">KACC 18716</strain>
    </source>
</reference>
<protein>
    <submittedName>
        <fullName evidence="4">YqiJ family protein</fullName>
    </submittedName>
</protein>
<evidence type="ECO:0000259" key="2">
    <source>
        <dbReference type="Pfam" id="PF07290"/>
    </source>
</evidence>
<sequence>MLEFLGAGPNVAFVVALVTMLLIGVLEAIGLGSSALGHDLGADGDLHWLDWLGLGRLPLLMTLVLFLAAFGTIGLVGQQFALDHLGGLLSPAIAVPGAAVAAWPVTALLGRVAARIIPRDETSAIGIDQLVGLTGEIVVGRATRGSPAKARVRDFHGQSHYVMVEPDDAALAFAEGEQVRLCRLENSIFRAIPSGRADFSDWISR</sequence>
<evidence type="ECO:0000313" key="4">
    <source>
        <dbReference type="EMBL" id="WCT73551.1"/>
    </source>
</evidence>
<proteinExistence type="predicted"/>
<feature type="domain" description="Inner membrane protein YqiJ OB-fold" evidence="2">
    <location>
        <begin position="130"/>
        <end position="192"/>
    </location>
</feature>
<dbReference type="InterPro" id="IPR048376">
    <property type="entry name" value="YqiJ_N"/>
</dbReference>
<evidence type="ECO:0000259" key="3">
    <source>
        <dbReference type="Pfam" id="PF21001"/>
    </source>
</evidence>
<dbReference type="InterPro" id="IPR010840">
    <property type="entry name" value="YqiJ_OB"/>
</dbReference>
<evidence type="ECO:0000256" key="1">
    <source>
        <dbReference type="SAM" id="Phobius"/>
    </source>
</evidence>
<feature type="transmembrane region" description="Helical" evidence="1">
    <location>
        <begin position="57"/>
        <end position="76"/>
    </location>
</feature>
<feature type="transmembrane region" description="Helical" evidence="1">
    <location>
        <begin position="12"/>
        <end position="36"/>
    </location>
</feature>
<feature type="domain" description="Inner membrane protein YqiJ N-terminal" evidence="3">
    <location>
        <begin position="10"/>
        <end position="106"/>
    </location>
</feature>
<keyword evidence="5" id="KW-1185">Reference proteome</keyword>
<dbReference type="Pfam" id="PF07290">
    <property type="entry name" value="YqiJ_OB"/>
    <property type="match status" value="1"/>
</dbReference>
<name>A0ABY7TKQ9_9SPHN</name>
<feature type="transmembrane region" description="Helical" evidence="1">
    <location>
        <begin position="88"/>
        <end position="109"/>
    </location>
</feature>
<evidence type="ECO:0000313" key="5">
    <source>
        <dbReference type="Proteomes" id="UP001220395"/>
    </source>
</evidence>
<keyword evidence="1" id="KW-1133">Transmembrane helix</keyword>
<keyword evidence="1" id="KW-0812">Transmembrane</keyword>
<dbReference type="Pfam" id="PF21001">
    <property type="entry name" value="YqiJ_N"/>
    <property type="match status" value="1"/>
</dbReference>
<dbReference type="EMBL" id="CP117411">
    <property type="protein sequence ID" value="WCT73551.1"/>
    <property type="molecule type" value="Genomic_DNA"/>
</dbReference>
<organism evidence="4 5">
    <name type="scientific">Sphingomonas naphthae</name>
    <dbReference type="NCBI Taxonomy" id="1813468"/>
    <lineage>
        <taxon>Bacteria</taxon>
        <taxon>Pseudomonadati</taxon>
        <taxon>Pseudomonadota</taxon>
        <taxon>Alphaproteobacteria</taxon>
        <taxon>Sphingomonadales</taxon>
        <taxon>Sphingomonadaceae</taxon>
        <taxon>Sphingomonas</taxon>
    </lineage>
</organism>
<dbReference type="RefSeq" id="WP_273687859.1">
    <property type="nucleotide sequence ID" value="NZ_CP117411.1"/>
</dbReference>
<dbReference type="Proteomes" id="UP001220395">
    <property type="component" value="Chromosome"/>
</dbReference>
<accession>A0ABY7TKQ9</accession>
<gene>
    <name evidence="4" type="ORF">PQ455_18400</name>
</gene>
<keyword evidence="1" id="KW-0472">Membrane</keyword>